<evidence type="ECO:0000256" key="4">
    <source>
        <dbReference type="ARBA" id="ARBA00023015"/>
    </source>
</evidence>
<proteinExistence type="predicted"/>
<dbReference type="EMBL" id="JAQIFT010000065">
    <property type="protein sequence ID" value="MDA3733534.1"/>
    <property type="molecule type" value="Genomic_DNA"/>
</dbReference>
<evidence type="ECO:0000256" key="2">
    <source>
        <dbReference type="ARBA" id="ARBA00022553"/>
    </source>
</evidence>
<gene>
    <name evidence="12" type="ORF">PBV87_18810</name>
</gene>
<dbReference type="GO" id="GO:0005829">
    <property type="term" value="C:cytosol"/>
    <property type="evidence" value="ECO:0007669"/>
    <property type="project" value="TreeGrafter"/>
</dbReference>
<evidence type="ECO:0000259" key="10">
    <source>
        <dbReference type="PROSITE" id="PS50110"/>
    </source>
</evidence>
<dbReference type="PROSITE" id="PS51755">
    <property type="entry name" value="OMPR_PHOB"/>
    <property type="match status" value="1"/>
</dbReference>
<dbReference type="Proteomes" id="UP001169242">
    <property type="component" value="Unassembled WGS sequence"/>
</dbReference>
<dbReference type="GO" id="GO:0000976">
    <property type="term" value="F:transcription cis-regulatory region binding"/>
    <property type="evidence" value="ECO:0007669"/>
    <property type="project" value="TreeGrafter"/>
</dbReference>
<dbReference type="PANTHER" id="PTHR48111">
    <property type="entry name" value="REGULATOR OF RPOS"/>
    <property type="match status" value="1"/>
</dbReference>
<sequence length="224" mass="25618">MRVLLAEDEQDLNNIIVKKLNSEGYTIDACFNGQEALDFMSVAEYDVVILDIMMPKMNGLEVIQEMRRNGNTTPVIFLTARDSIEDRVKGLDMGANDYLIKPFSFEELMARMRVMTRHVAGVQTSVYTLADLSVDVSAHMVKRGDEVITLSAKEFSLLEYLIRNKGKVLSREKIENNLWNFDYEGGTNAVDVYIRYLRKKIDDSYTNKLIHTVRGAGYVLREEV</sequence>
<keyword evidence="4" id="KW-0805">Transcription regulation</keyword>
<evidence type="ECO:0000259" key="11">
    <source>
        <dbReference type="PROSITE" id="PS51755"/>
    </source>
</evidence>
<evidence type="ECO:0000256" key="6">
    <source>
        <dbReference type="ARBA" id="ARBA00023163"/>
    </source>
</evidence>
<dbReference type="FunFam" id="1.10.10.10:FF:000005">
    <property type="entry name" value="Two-component system response regulator"/>
    <property type="match status" value="1"/>
</dbReference>
<keyword evidence="13" id="KW-1185">Reference proteome</keyword>
<evidence type="ECO:0000256" key="7">
    <source>
        <dbReference type="ARBA" id="ARBA00024867"/>
    </source>
</evidence>
<reference evidence="12" key="1">
    <citation type="journal article" date="2023" name="Int. J. Syst. Evol. Microbiol.">
        <title>&lt;i&gt;Holtiella tumoricola&lt;/i&gt; gen. nov. sp. nov., isolated from a human clinical sample.</title>
        <authorList>
            <person name="Allen-Vercoe E."/>
            <person name="Daigneault M.C."/>
            <person name="Vancuren S.J."/>
            <person name="Cochrane K."/>
            <person name="O'Neal L.L."/>
            <person name="Sankaranarayanan K."/>
            <person name="Lawson P.A."/>
        </authorList>
    </citation>
    <scope>NUCLEOTIDE SEQUENCE</scope>
    <source>
        <strain evidence="12">CC70A</strain>
    </source>
</reference>
<keyword evidence="2 8" id="KW-0597">Phosphoprotein</keyword>
<organism evidence="12 13">
    <name type="scientific">Holtiella tumoricola</name>
    <dbReference type="NCBI Taxonomy" id="3018743"/>
    <lineage>
        <taxon>Bacteria</taxon>
        <taxon>Bacillati</taxon>
        <taxon>Bacillota</taxon>
        <taxon>Clostridia</taxon>
        <taxon>Lachnospirales</taxon>
        <taxon>Cellulosilyticaceae</taxon>
        <taxon>Holtiella</taxon>
    </lineage>
</organism>
<dbReference type="InterPro" id="IPR039420">
    <property type="entry name" value="WalR-like"/>
</dbReference>
<evidence type="ECO:0000256" key="5">
    <source>
        <dbReference type="ARBA" id="ARBA00023125"/>
    </source>
</evidence>
<evidence type="ECO:0000256" key="9">
    <source>
        <dbReference type="PROSITE-ProRule" id="PRU01091"/>
    </source>
</evidence>
<dbReference type="Gene3D" id="3.40.50.2300">
    <property type="match status" value="1"/>
</dbReference>
<dbReference type="GO" id="GO:0000156">
    <property type="term" value="F:phosphorelay response regulator activity"/>
    <property type="evidence" value="ECO:0007669"/>
    <property type="project" value="TreeGrafter"/>
</dbReference>
<dbReference type="Gene3D" id="1.10.10.10">
    <property type="entry name" value="Winged helix-like DNA-binding domain superfamily/Winged helix DNA-binding domain"/>
    <property type="match status" value="1"/>
</dbReference>
<name>A0AA42J2B9_9FIRM</name>
<feature type="modified residue" description="4-aspartylphosphate" evidence="8">
    <location>
        <position position="51"/>
    </location>
</feature>
<dbReference type="Pfam" id="PF00072">
    <property type="entry name" value="Response_reg"/>
    <property type="match status" value="1"/>
</dbReference>
<dbReference type="RefSeq" id="WP_271013346.1">
    <property type="nucleotide sequence ID" value="NZ_JAQIFT010000065.1"/>
</dbReference>
<dbReference type="CDD" id="cd00383">
    <property type="entry name" value="trans_reg_C"/>
    <property type="match status" value="1"/>
</dbReference>
<dbReference type="PANTHER" id="PTHR48111:SF22">
    <property type="entry name" value="REGULATOR OF RPOS"/>
    <property type="match status" value="1"/>
</dbReference>
<feature type="domain" description="OmpR/PhoB-type" evidence="11">
    <location>
        <begin position="124"/>
        <end position="222"/>
    </location>
</feature>
<dbReference type="SMART" id="SM00862">
    <property type="entry name" value="Trans_reg_C"/>
    <property type="match status" value="1"/>
</dbReference>
<evidence type="ECO:0000313" key="13">
    <source>
        <dbReference type="Proteomes" id="UP001169242"/>
    </source>
</evidence>
<evidence type="ECO:0000313" key="12">
    <source>
        <dbReference type="EMBL" id="MDA3733534.1"/>
    </source>
</evidence>
<dbReference type="SMART" id="SM00448">
    <property type="entry name" value="REC"/>
    <property type="match status" value="1"/>
</dbReference>
<dbReference type="Pfam" id="PF00486">
    <property type="entry name" value="Trans_reg_C"/>
    <property type="match status" value="1"/>
</dbReference>
<dbReference type="CDD" id="cd17625">
    <property type="entry name" value="REC_OmpR_DrrD-like"/>
    <property type="match status" value="1"/>
</dbReference>
<comment type="function">
    <text evidence="7">May play the central regulatory role in sporulation. It may be an element of the effector pathway responsible for the activation of sporulation genes in response to nutritional stress. Spo0A may act in concert with spo0H (a sigma factor) to control the expression of some genes that are critical to the sporulation process.</text>
</comment>
<protein>
    <recommendedName>
        <fullName evidence="1">Stage 0 sporulation protein A homolog</fullName>
    </recommendedName>
</protein>
<dbReference type="InterPro" id="IPR036388">
    <property type="entry name" value="WH-like_DNA-bd_sf"/>
</dbReference>
<evidence type="ECO:0000256" key="8">
    <source>
        <dbReference type="PROSITE-ProRule" id="PRU00169"/>
    </source>
</evidence>
<accession>A0AA42J2B9</accession>
<dbReference type="InterPro" id="IPR001789">
    <property type="entry name" value="Sig_transdc_resp-reg_receiver"/>
</dbReference>
<dbReference type="GO" id="GO:0032993">
    <property type="term" value="C:protein-DNA complex"/>
    <property type="evidence" value="ECO:0007669"/>
    <property type="project" value="TreeGrafter"/>
</dbReference>
<comment type="caution">
    <text evidence="12">The sequence shown here is derived from an EMBL/GenBank/DDBJ whole genome shotgun (WGS) entry which is preliminary data.</text>
</comment>
<keyword evidence="5 9" id="KW-0238">DNA-binding</keyword>
<dbReference type="AlphaFoldDB" id="A0AA42J2B9"/>
<keyword evidence="6" id="KW-0804">Transcription</keyword>
<dbReference type="InterPro" id="IPR011006">
    <property type="entry name" value="CheY-like_superfamily"/>
</dbReference>
<dbReference type="PROSITE" id="PS50110">
    <property type="entry name" value="RESPONSE_REGULATORY"/>
    <property type="match status" value="1"/>
</dbReference>
<evidence type="ECO:0000256" key="3">
    <source>
        <dbReference type="ARBA" id="ARBA00023012"/>
    </source>
</evidence>
<dbReference type="SUPFAM" id="SSF52172">
    <property type="entry name" value="CheY-like"/>
    <property type="match status" value="1"/>
</dbReference>
<dbReference type="InterPro" id="IPR001867">
    <property type="entry name" value="OmpR/PhoB-type_DNA-bd"/>
</dbReference>
<dbReference type="GO" id="GO:0006355">
    <property type="term" value="P:regulation of DNA-templated transcription"/>
    <property type="evidence" value="ECO:0007669"/>
    <property type="project" value="InterPro"/>
</dbReference>
<feature type="DNA-binding region" description="OmpR/PhoB-type" evidence="9">
    <location>
        <begin position="124"/>
        <end position="222"/>
    </location>
</feature>
<feature type="domain" description="Response regulatory" evidence="10">
    <location>
        <begin position="2"/>
        <end position="116"/>
    </location>
</feature>
<dbReference type="FunFam" id="3.40.50.2300:FF:000002">
    <property type="entry name" value="DNA-binding response regulator PhoP"/>
    <property type="match status" value="1"/>
</dbReference>
<evidence type="ECO:0000256" key="1">
    <source>
        <dbReference type="ARBA" id="ARBA00018672"/>
    </source>
</evidence>
<keyword evidence="3" id="KW-0902">Two-component regulatory system</keyword>
<dbReference type="Gene3D" id="6.10.250.690">
    <property type="match status" value="1"/>
</dbReference>